<proteinExistence type="predicted"/>
<dbReference type="EMBL" id="WKJL01000012">
    <property type="protein sequence ID" value="MRW85695.1"/>
    <property type="molecule type" value="Genomic_DNA"/>
</dbReference>
<dbReference type="AlphaFoldDB" id="A0A844D700"/>
<dbReference type="RefSeq" id="WP_154358975.1">
    <property type="nucleotide sequence ID" value="NZ_WKJL01000012.1"/>
</dbReference>
<sequence>MLKKTKLAGFAEFGHERTLMESIARNQCMNNSQNFTGWSSPRRLSELGEFYEIVKANPESVTDSEFIQKITGAFWPTNCSAFVEQSFSIIAPGCAMRPHLIRQLIAYPIEAMIAGGLLDENDVISQGMAYVNNPQPYVQPTPDGKRWLLEQWPKLELLAVEVYRQKYYEALN</sequence>
<keyword evidence="2" id="KW-1185">Reference proteome</keyword>
<organism evidence="1 2">
    <name type="scientific">Duganella aquatilis</name>
    <dbReference type="NCBI Taxonomy" id="2666082"/>
    <lineage>
        <taxon>Bacteria</taxon>
        <taxon>Pseudomonadati</taxon>
        <taxon>Pseudomonadota</taxon>
        <taxon>Betaproteobacteria</taxon>
        <taxon>Burkholderiales</taxon>
        <taxon>Oxalobacteraceae</taxon>
        <taxon>Telluria group</taxon>
        <taxon>Duganella</taxon>
    </lineage>
</organism>
<reference evidence="1 2" key="1">
    <citation type="submission" date="2019-11" db="EMBL/GenBank/DDBJ databases">
        <title>Novel species isolated from a subtropical stream in China.</title>
        <authorList>
            <person name="Lu H."/>
        </authorList>
    </citation>
    <scope>NUCLEOTIDE SEQUENCE [LARGE SCALE GENOMIC DNA]</scope>
    <source>
        <strain evidence="1 2">FT26W</strain>
    </source>
</reference>
<gene>
    <name evidence="1" type="ORF">GJ698_16570</name>
</gene>
<name>A0A844D700_9BURK</name>
<protein>
    <submittedName>
        <fullName evidence="1">Uncharacterized protein</fullName>
    </submittedName>
</protein>
<dbReference type="Proteomes" id="UP000439986">
    <property type="component" value="Unassembled WGS sequence"/>
</dbReference>
<accession>A0A844D700</accession>
<comment type="caution">
    <text evidence="1">The sequence shown here is derived from an EMBL/GenBank/DDBJ whole genome shotgun (WGS) entry which is preliminary data.</text>
</comment>
<evidence type="ECO:0000313" key="2">
    <source>
        <dbReference type="Proteomes" id="UP000439986"/>
    </source>
</evidence>
<evidence type="ECO:0000313" key="1">
    <source>
        <dbReference type="EMBL" id="MRW85695.1"/>
    </source>
</evidence>